<keyword evidence="3" id="KW-1185">Reference proteome</keyword>
<dbReference type="Proteomes" id="UP000195570">
    <property type="component" value="Unassembled WGS sequence"/>
</dbReference>
<dbReference type="EMBL" id="CZPT02001241">
    <property type="protein sequence ID" value="SCU69527.1"/>
    <property type="molecule type" value="Genomic_DNA"/>
</dbReference>
<gene>
    <name evidence="2" type="ORF">TEOVI_000109300</name>
</gene>
<dbReference type="SUPFAM" id="SSF58087">
    <property type="entry name" value="Variant surface glycoprotein (N-terminal domain)"/>
    <property type="match status" value="1"/>
</dbReference>
<feature type="region of interest" description="Disordered" evidence="1">
    <location>
        <begin position="580"/>
        <end position="610"/>
    </location>
</feature>
<dbReference type="RefSeq" id="XP_067080481.1">
    <property type="nucleotide sequence ID" value="XM_067224380.1"/>
</dbReference>
<evidence type="ECO:0000313" key="3">
    <source>
        <dbReference type="Proteomes" id="UP000195570"/>
    </source>
</evidence>
<feature type="compositionally biased region" description="Basic and acidic residues" evidence="1">
    <location>
        <begin position="587"/>
        <end position="609"/>
    </location>
</feature>
<evidence type="ECO:0008006" key="4">
    <source>
        <dbReference type="Google" id="ProtNLM"/>
    </source>
</evidence>
<protein>
    <recommendedName>
        <fullName evidence="4">Variant surface glycoprotein (VSG)</fullName>
    </recommendedName>
</protein>
<evidence type="ECO:0000313" key="2">
    <source>
        <dbReference type="EMBL" id="SCU69527.1"/>
    </source>
</evidence>
<name>A0A1G4IC33_TRYEQ</name>
<proteinExistence type="predicted"/>
<reference evidence="2" key="1">
    <citation type="submission" date="2016-09" db="EMBL/GenBank/DDBJ databases">
        <authorList>
            <person name="Hebert L."/>
            <person name="Moumen B."/>
        </authorList>
    </citation>
    <scope>NUCLEOTIDE SEQUENCE [LARGE SCALE GENOMIC DNA]</scope>
    <source>
        <strain evidence="2">OVI</strain>
    </source>
</reference>
<feature type="region of interest" description="Disordered" evidence="1">
    <location>
        <begin position="1"/>
        <end position="22"/>
    </location>
</feature>
<evidence type="ECO:0000256" key="1">
    <source>
        <dbReference type="SAM" id="MobiDB-lite"/>
    </source>
</evidence>
<dbReference type="AlphaFoldDB" id="A0A1G4IC33"/>
<organism evidence="2 3">
    <name type="scientific">Trypanosoma equiperdum</name>
    <dbReference type="NCBI Taxonomy" id="5694"/>
    <lineage>
        <taxon>Eukaryota</taxon>
        <taxon>Discoba</taxon>
        <taxon>Euglenozoa</taxon>
        <taxon>Kinetoplastea</taxon>
        <taxon>Metakinetoplastina</taxon>
        <taxon>Trypanosomatida</taxon>
        <taxon>Trypanosomatidae</taxon>
        <taxon>Trypanosoma</taxon>
    </lineage>
</organism>
<feature type="compositionally biased region" description="Polar residues" evidence="1">
    <location>
        <begin position="1"/>
        <end position="16"/>
    </location>
</feature>
<accession>A0A1G4IC33</accession>
<sequence>MTAQPAMQRLTKSQHLASRKHTQQQPLVLLLGAATYARKLVAQQVEKGRKTAQKLRAAALQLKLRQGYLEELIKQAQTKYARNPSPWTSGGGAELANTLGNPMAAEPTYKARERKLSNEALIPTKIGEKGLLKLKYTAENDIAKLIKKAKLQVSAGGSCAAVNSPAAQVGGCTAPIAKGAQLTLTPNTSITLATEDILENNAQDKTCKHKSTDENIQNKPKELLLHTVCEAQIAAQHPANKLTNITLENLLQDSDVLAALLLGAATYASKIAAQQVEKGRNAAQKLRAAALQLKLRQGYLEGLIKQAQTTYAANPSPWTSNSGAELTNTLGNPTAAETTCKARERKLNNEALIPKKIGKKGLVQLKYTPESDIAKMIKKAKLVLSAGGSCASVPSASDQVNSCTAPIGAETQLTLTPNTAITLATEDIFENDAQDKTCKHKSTDENIQTKPKELLLHAVCEAQIAAQQTPNKLTDITPENLSTDSDVLAAIRQHNAAFKGVKDTSDSSQNTKLSEHVKKAYGETLEKFTEKFITNLNSKEISYMGPKETTKGKLEELAISTAGATAASFFRCGIPAAAAASSSGAKPQEDGKADAAEKSDDKKGGDKKTGVYCSTYQTKETCEAVNKDDKKYCGWKKRGNSDPESN</sequence>
<dbReference type="GeneID" id="92375033"/>
<dbReference type="VEuPathDB" id="TriTrypDB:TEOVI_000109300"/>
<comment type="caution">
    <text evidence="2">The sequence shown here is derived from an EMBL/GenBank/DDBJ whole genome shotgun (WGS) entry which is preliminary data.</text>
</comment>